<accession>A0ABU0PE88</accession>
<feature type="transmembrane region" description="Helical" evidence="1">
    <location>
        <begin position="12"/>
        <end position="35"/>
    </location>
</feature>
<feature type="transmembrane region" description="Helical" evidence="1">
    <location>
        <begin position="80"/>
        <end position="102"/>
    </location>
</feature>
<protein>
    <submittedName>
        <fullName evidence="2">Membrane protein YkgB</fullName>
    </submittedName>
</protein>
<proteinExistence type="predicted"/>
<keyword evidence="1" id="KW-0472">Membrane</keyword>
<reference evidence="2 3" key="1">
    <citation type="submission" date="2023-07" db="EMBL/GenBank/DDBJ databases">
        <title>Comparative genomics of wheat-associated soil bacteria to identify genetic determinants of phenazine resistance.</title>
        <authorList>
            <person name="Mouncey N."/>
        </authorList>
    </citation>
    <scope>NUCLEOTIDE SEQUENCE [LARGE SCALE GENOMIC DNA]</scope>
    <source>
        <strain evidence="2 3">W2I7</strain>
    </source>
</reference>
<dbReference type="Proteomes" id="UP001239085">
    <property type="component" value="Unassembled WGS sequence"/>
</dbReference>
<keyword evidence="1" id="KW-0812">Transmembrane</keyword>
<feature type="transmembrane region" description="Helical" evidence="1">
    <location>
        <begin position="47"/>
        <end position="73"/>
    </location>
</feature>
<evidence type="ECO:0000313" key="2">
    <source>
        <dbReference type="EMBL" id="MDQ0645011.1"/>
    </source>
</evidence>
<name>A0ABU0PE88_9MICO</name>
<keyword evidence="3" id="KW-1185">Reference proteome</keyword>
<dbReference type="EMBL" id="JAUSXK010000001">
    <property type="protein sequence ID" value="MDQ0645011.1"/>
    <property type="molecule type" value="Genomic_DNA"/>
</dbReference>
<sequence length="105" mass="10366">MTTDSAPRPSRRGLAIASIVIGAVAALMIAGFWLSGGGSDGQGLTNAVVLAVLSFYASVVVGAIAVLLGIVAVVIARPRLLGIIAIVLGLIPIIVVASSFTAQAG</sequence>
<keyword evidence="1" id="KW-1133">Transmembrane helix</keyword>
<evidence type="ECO:0000313" key="3">
    <source>
        <dbReference type="Proteomes" id="UP001239085"/>
    </source>
</evidence>
<dbReference type="RefSeq" id="WP_307363187.1">
    <property type="nucleotide sequence ID" value="NZ_JAUSXK010000001.1"/>
</dbReference>
<gene>
    <name evidence="2" type="ORF">QFZ46_003171</name>
</gene>
<evidence type="ECO:0000256" key="1">
    <source>
        <dbReference type="SAM" id="Phobius"/>
    </source>
</evidence>
<comment type="caution">
    <text evidence="2">The sequence shown here is derived from an EMBL/GenBank/DDBJ whole genome shotgun (WGS) entry which is preliminary data.</text>
</comment>
<organism evidence="2 3">
    <name type="scientific">Microbacterium murale</name>
    <dbReference type="NCBI Taxonomy" id="1081040"/>
    <lineage>
        <taxon>Bacteria</taxon>
        <taxon>Bacillati</taxon>
        <taxon>Actinomycetota</taxon>
        <taxon>Actinomycetes</taxon>
        <taxon>Micrococcales</taxon>
        <taxon>Microbacteriaceae</taxon>
        <taxon>Microbacterium</taxon>
    </lineage>
</organism>